<evidence type="ECO:0000259" key="3">
    <source>
        <dbReference type="Pfam" id="PF00448"/>
    </source>
</evidence>
<dbReference type="GeneID" id="104745152"/>
<dbReference type="InterPro" id="IPR027417">
    <property type="entry name" value="P-loop_NTPase"/>
</dbReference>
<sequence>MLAITGKKGFNFRPALVCAADDTFKINAFNRLKKAAEDEVLVYGSITSDPAQGIEKFKKAKRDLITVDTSVRHKRCAN</sequence>
<protein>
    <submittedName>
        <fullName evidence="5">Signal recognition particle 54 kDa protein 2-like</fullName>
    </submittedName>
</protein>
<dbReference type="Gene3D" id="3.40.50.300">
    <property type="entry name" value="P-loop containing nucleotide triphosphate hydrolases"/>
    <property type="match status" value="1"/>
</dbReference>
<evidence type="ECO:0000313" key="5">
    <source>
        <dbReference type="RefSeq" id="XP_010464635.1"/>
    </source>
</evidence>
<proteinExistence type="predicted"/>
<evidence type="ECO:0000256" key="2">
    <source>
        <dbReference type="ARBA" id="ARBA00023134"/>
    </source>
</evidence>
<name>A0ABM0W265_CAMSA</name>
<dbReference type="InterPro" id="IPR022941">
    <property type="entry name" value="SRP54"/>
</dbReference>
<organism evidence="4 5">
    <name type="scientific">Camelina sativa</name>
    <name type="common">False flax</name>
    <name type="synonym">Myagrum sativum</name>
    <dbReference type="NCBI Taxonomy" id="90675"/>
    <lineage>
        <taxon>Eukaryota</taxon>
        <taxon>Viridiplantae</taxon>
        <taxon>Streptophyta</taxon>
        <taxon>Embryophyta</taxon>
        <taxon>Tracheophyta</taxon>
        <taxon>Spermatophyta</taxon>
        <taxon>Magnoliopsida</taxon>
        <taxon>eudicotyledons</taxon>
        <taxon>Gunneridae</taxon>
        <taxon>Pentapetalae</taxon>
        <taxon>rosids</taxon>
        <taxon>malvids</taxon>
        <taxon>Brassicales</taxon>
        <taxon>Brassicaceae</taxon>
        <taxon>Camelineae</taxon>
        <taxon>Camelina</taxon>
    </lineage>
</organism>
<reference evidence="4" key="1">
    <citation type="journal article" date="2014" name="Nat. Commun.">
        <title>The emerging biofuel crop Camelina sativa retains a highly undifferentiated hexaploid genome structure.</title>
        <authorList>
            <person name="Kagale S."/>
            <person name="Koh C."/>
            <person name="Nixon J."/>
            <person name="Bollina V."/>
            <person name="Clarke W.E."/>
            <person name="Tuteja R."/>
            <person name="Spillane C."/>
            <person name="Robinson S.J."/>
            <person name="Links M.G."/>
            <person name="Clarke C."/>
            <person name="Higgins E.E."/>
            <person name="Huebert T."/>
            <person name="Sharpe A.G."/>
            <person name="Parkin I.A."/>
        </authorList>
    </citation>
    <scope>NUCLEOTIDE SEQUENCE [LARGE SCALE GENOMIC DNA]</scope>
    <source>
        <strain evidence="4">cv. DH55</strain>
    </source>
</reference>
<keyword evidence="2" id="KW-0342">GTP-binding</keyword>
<dbReference type="Proteomes" id="UP000694864">
    <property type="component" value="Chromosome 2"/>
</dbReference>
<dbReference type="PANTHER" id="PTHR11564">
    <property type="entry name" value="SIGNAL RECOGNITION PARTICLE 54K PROTEIN SRP54"/>
    <property type="match status" value="1"/>
</dbReference>
<reference evidence="5" key="2">
    <citation type="submission" date="2025-08" db="UniProtKB">
        <authorList>
            <consortium name="RefSeq"/>
        </authorList>
    </citation>
    <scope>IDENTIFICATION</scope>
    <source>
        <tissue evidence="5">Leaf</tissue>
    </source>
</reference>
<dbReference type="RefSeq" id="XP_010464635.1">
    <property type="nucleotide sequence ID" value="XM_010466333.2"/>
</dbReference>
<evidence type="ECO:0000256" key="1">
    <source>
        <dbReference type="ARBA" id="ARBA00022741"/>
    </source>
</evidence>
<keyword evidence="4" id="KW-1185">Reference proteome</keyword>
<dbReference type="InterPro" id="IPR000897">
    <property type="entry name" value="SRP54_GTPase_dom"/>
</dbReference>
<dbReference type="PANTHER" id="PTHR11564:SF34">
    <property type="entry name" value="SRP54-TYPE PROTEINS GTP-BINDING DOMAIN-CONTAINING PROTEIN"/>
    <property type="match status" value="1"/>
</dbReference>
<feature type="domain" description="SRP54-type proteins GTP-binding" evidence="3">
    <location>
        <begin position="16"/>
        <end position="75"/>
    </location>
</feature>
<dbReference type="Pfam" id="PF00448">
    <property type="entry name" value="SRP54"/>
    <property type="match status" value="1"/>
</dbReference>
<evidence type="ECO:0000313" key="4">
    <source>
        <dbReference type="Proteomes" id="UP000694864"/>
    </source>
</evidence>
<keyword evidence="1" id="KW-0547">Nucleotide-binding</keyword>
<gene>
    <name evidence="5" type="primary">LOC104745152</name>
</gene>
<accession>A0ABM0W265</accession>